<sequence>MNDEPGTGTDEGKALAPRELAWLLPGAQGGPAEVLPRVQWLCAQFPDLFSAMWVLQATHQGLPRELLAAATQQFRPDLQDLSRDDVAALYTALLNGGRQGFDAVLRSRRKGERKSAAGLGWVKE</sequence>
<evidence type="ECO:0000313" key="1">
    <source>
        <dbReference type="EMBL" id="MBH9579083.1"/>
    </source>
</evidence>
<dbReference type="RefSeq" id="WP_198112850.1">
    <property type="nucleotide sequence ID" value="NZ_JAEDAK010000017.1"/>
</dbReference>
<comment type="caution">
    <text evidence="1">The sequence shown here is derived from an EMBL/GenBank/DDBJ whole genome shotgun (WGS) entry which is preliminary data.</text>
</comment>
<dbReference type="EMBL" id="JAEDAK010000017">
    <property type="protein sequence ID" value="MBH9579083.1"/>
    <property type="molecule type" value="Genomic_DNA"/>
</dbReference>
<protein>
    <submittedName>
        <fullName evidence="1">Uncharacterized protein</fullName>
    </submittedName>
</protein>
<proteinExistence type="predicted"/>
<reference evidence="1" key="1">
    <citation type="submission" date="2020-12" db="EMBL/GenBank/DDBJ databases">
        <title>The genome sequence of Inhella sp. 1Y17.</title>
        <authorList>
            <person name="Liu Y."/>
        </authorList>
    </citation>
    <scope>NUCLEOTIDE SEQUENCE</scope>
    <source>
        <strain evidence="1">1Y17</strain>
    </source>
</reference>
<name>A0A931J5E9_9BURK</name>
<dbReference type="Proteomes" id="UP000613266">
    <property type="component" value="Unassembled WGS sequence"/>
</dbReference>
<evidence type="ECO:0000313" key="2">
    <source>
        <dbReference type="Proteomes" id="UP000613266"/>
    </source>
</evidence>
<gene>
    <name evidence="1" type="ORF">I7X39_19500</name>
</gene>
<accession>A0A931J5E9</accession>
<organism evidence="1 2">
    <name type="scientific">Inhella proteolytica</name>
    <dbReference type="NCBI Taxonomy" id="2795029"/>
    <lineage>
        <taxon>Bacteria</taxon>
        <taxon>Pseudomonadati</taxon>
        <taxon>Pseudomonadota</taxon>
        <taxon>Betaproteobacteria</taxon>
        <taxon>Burkholderiales</taxon>
        <taxon>Sphaerotilaceae</taxon>
        <taxon>Inhella</taxon>
    </lineage>
</organism>
<keyword evidence="2" id="KW-1185">Reference proteome</keyword>
<dbReference type="AlphaFoldDB" id="A0A931J5E9"/>